<protein>
    <submittedName>
        <fullName evidence="5">ATP-binding cassette domain-containing protein</fullName>
    </submittedName>
</protein>
<dbReference type="Pfam" id="PF00005">
    <property type="entry name" value="ABC_tran"/>
    <property type="match status" value="1"/>
</dbReference>
<dbReference type="PROSITE" id="PS50893">
    <property type="entry name" value="ABC_TRANSPORTER_2"/>
    <property type="match status" value="1"/>
</dbReference>
<dbReference type="GO" id="GO:0005886">
    <property type="term" value="C:plasma membrane"/>
    <property type="evidence" value="ECO:0007669"/>
    <property type="project" value="TreeGrafter"/>
</dbReference>
<evidence type="ECO:0000259" key="4">
    <source>
        <dbReference type="PROSITE" id="PS50893"/>
    </source>
</evidence>
<dbReference type="RefSeq" id="WP_084457180.1">
    <property type="nucleotide sequence ID" value="NZ_JAAXOM010000001.1"/>
</dbReference>
<keyword evidence="1" id="KW-0547">Nucleotide-binding</keyword>
<reference evidence="5 6" key="1">
    <citation type="submission" date="2020-04" db="EMBL/GenBank/DDBJ databases">
        <title>MicrobeNet Type strains.</title>
        <authorList>
            <person name="Nicholson A.C."/>
        </authorList>
    </citation>
    <scope>NUCLEOTIDE SEQUENCE [LARGE SCALE GENOMIC DNA]</scope>
    <source>
        <strain evidence="5 6">DSM 44960</strain>
    </source>
</reference>
<evidence type="ECO:0000256" key="2">
    <source>
        <dbReference type="ARBA" id="ARBA00022840"/>
    </source>
</evidence>
<feature type="compositionally biased region" description="Polar residues" evidence="3">
    <location>
        <begin position="240"/>
        <end position="251"/>
    </location>
</feature>
<evidence type="ECO:0000256" key="1">
    <source>
        <dbReference type="ARBA" id="ARBA00022741"/>
    </source>
</evidence>
<proteinExistence type="predicted"/>
<accession>A0A846W1K5</accession>
<dbReference type="InterPro" id="IPR003593">
    <property type="entry name" value="AAA+_ATPase"/>
</dbReference>
<feature type="region of interest" description="Disordered" evidence="3">
    <location>
        <begin position="228"/>
        <end position="251"/>
    </location>
</feature>
<dbReference type="SUPFAM" id="SSF52540">
    <property type="entry name" value="P-loop containing nucleoside triphosphate hydrolases"/>
    <property type="match status" value="1"/>
</dbReference>
<dbReference type="GO" id="GO:0016887">
    <property type="term" value="F:ATP hydrolysis activity"/>
    <property type="evidence" value="ECO:0007669"/>
    <property type="project" value="InterPro"/>
</dbReference>
<dbReference type="InterPro" id="IPR015854">
    <property type="entry name" value="ABC_transpr_LolD-like"/>
</dbReference>
<keyword evidence="6" id="KW-1185">Reference proteome</keyword>
<evidence type="ECO:0000256" key="3">
    <source>
        <dbReference type="SAM" id="MobiDB-lite"/>
    </source>
</evidence>
<sequence length="251" mass="26230">MTAELRSLTVDIDTGRWRDTVLTSVDLSVPAGQLTALLGGPGDGKTMIAYALTGRLPESARASGEVLIDGRVGYIPQDGIDAFVPDQTVGEQLRRSELRHRAWTVEQACAAAHYPIDALELLARHNSAGQIQRAAVAAALLTAPDVLVADGPTASLDQGTAYAVWKSLREYADTGAALLVITHDIALLAATGYADRLVVISKGRILAAGTMAELSAAADPRVRMYVGGAASHGEPGRTSGPATSSAVHLRR</sequence>
<gene>
    <name evidence="5" type="ORF">HGA10_06755</name>
</gene>
<dbReference type="AlphaFoldDB" id="A0A846W1K5"/>
<name>A0A846W1K5_9NOCA</name>
<dbReference type="SMART" id="SM00382">
    <property type="entry name" value="AAA"/>
    <property type="match status" value="1"/>
</dbReference>
<comment type="caution">
    <text evidence="5">The sequence shown here is derived from an EMBL/GenBank/DDBJ whole genome shotgun (WGS) entry which is preliminary data.</text>
</comment>
<dbReference type="Gene3D" id="3.40.50.300">
    <property type="entry name" value="P-loop containing nucleotide triphosphate hydrolases"/>
    <property type="match status" value="1"/>
</dbReference>
<keyword evidence="2 5" id="KW-0067">ATP-binding</keyword>
<organism evidence="5 6">
    <name type="scientific">Nocardia coubleae</name>
    <dbReference type="NCBI Taxonomy" id="356147"/>
    <lineage>
        <taxon>Bacteria</taxon>
        <taxon>Bacillati</taxon>
        <taxon>Actinomycetota</taxon>
        <taxon>Actinomycetes</taxon>
        <taxon>Mycobacteriales</taxon>
        <taxon>Nocardiaceae</taxon>
        <taxon>Nocardia</taxon>
    </lineage>
</organism>
<dbReference type="GO" id="GO:0022857">
    <property type="term" value="F:transmembrane transporter activity"/>
    <property type="evidence" value="ECO:0007669"/>
    <property type="project" value="TreeGrafter"/>
</dbReference>
<dbReference type="InterPro" id="IPR027417">
    <property type="entry name" value="P-loop_NTPase"/>
</dbReference>
<feature type="domain" description="ABC transporter" evidence="4">
    <location>
        <begin position="5"/>
        <end position="227"/>
    </location>
</feature>
<dbReference type="PANTHER" id="PTHR24220">
    <property type="entry name" value="IMPORT ATP-BINDING PROTEIN"/>
    <property type="match status" value="1"/>
</dbReference>
<evidence type="ECO:0000313" key="6">
    <source>
        <dbReference type="Proteomes" id="UP000572007"/>
    </source>
</evidence>
<dbReference type="InterPro" id="IPR003439">
    <property type="entry name" value="ABC_transporter-like_ATP-bd"/>
</dbReference>
<dbReference type="Proteomes" id="UP000572007">
    <property type="component" value="Unassembled WGS sequence"/>
</dbReference>
<dbReference type="EMBL" id="JAAXOM010000001">
    <property type="protein sequence ID" value="NKX87011.1"/>
    <property type="molecule type" value="Genomic_DNA"/>
</dbReference>
<dbReference type="GO" id="GO:0005524">
    <property type="term" value="F:ATP binding"/>
    <property type="evidence" value="ECO:0007669"/>
    <property type="project" value="UniProtKB-KW"/>
</dbReference>
<evidence type="ECO:0000313" key="5">
    <source>
        <dbReference type="EMBL" id="NKX87011.1"/>
    </source>
</evidence>